<keyword evidence="8" id="KW-1185">Reference proteome</keyword>
<dbReference type="Proteomes" id="UP000027002">
    <property type="component" value="Chromosome 1"/>
</dbReference>
<proteinExistence type="predicted"/>
<evidence type="ECO:0000256" key="4">
    <source>
        <dbReference type="ARBA" id="ARBA00023136"/>
    </source>
</evidence>
<keyword evidence="4 5" id="KW-0472">Membrane</keyword>
<feature type="transmembrane region" description="Helical" evidence="5">
    <location>
        <begin position="153"/>
        <end position="172"/>
    </location>
</feature>
<dbReference type="Gene3D" id="1.20.1070.10">
    <property type="entry name" value="Rhodopsin 7-helix transmembrane proteins"/>
    <property type="match status" value="1"/>
</dbReference>
<dbReference type="GO" id="GO:0004930">
    <property type="term" value="F:G protein-coupled receptor activity"/>
    <property type="evidence" value="ECO:0007669"/>
    <property type="project" value="TreeGrafter"/>
</dbReference>
<comment type="subcellular location">
    <subcellularLocation>
        <location evidence="1">Membrane</location>
        <topology evidence="1">Multi-pass membrane protein</topology>
    </subcellularLocation>
</comment>
<evidence type="ECO:0000256" key="1">
    <source>
        <dbReference type="ARBA" id="ARBA00004141"/>
    </source>
</evidence>
<protein>
    <recommendedName>
        <fullName evidence="6">Glucose receptor Git3-like N-terminal domain-containing protein</fullName>
    </recommendedName>
</protein>
<reference evidence="7" key="1">
    <citation type="submission" date="2020-03" db="EMBL/GenBank/DDBJ databases">
        <title>A mixture of massive structural variations and highly conserved coding sequences in Ustilaginoidea virens genome.</title>
        <authorList>
            <person name="Zhang K."/>
            <person name="Zhao Z."/>
            <person name="Zhang Z."/>
            <person name="Li Y."/>
            <person name="Hsiang T."/>
            <person name="Sun W."/>
        </authorList>
    </citation>
    <scope>NUCLEOTIDE SEQUENCE</scope>
    <source>
        <strain evidence="7">UV-8b</strain>
    </source>
</reference>
<feature type="domain" description="Glucose receptor Git3-like N-terminal" evidence="6">
    <location>
        <begin position="43"/>
        <end position="225"/>
    </location>
</feature>
<evidence type="ECO:0000313" key="8">
    <source>
        <dbReference type="Proteomes" id="UP000027002"/>
    </source>
</evidence>
<dbReference type="AlphaFoldDB" id="A0A8E5HK66"/>
<gene>
    <name evidence="7" type="ORF">UV8b_00996</name>
</gene>
<name>A0A8E5HK66_USTVR</name>
<evidence type="ECO:0000256" key="3">
    <source>
        <dbReference type="ARBA" id="ARBA00022989"/>
    </source>
</evidence>
<organism evidence="7 8">
    <name type="scientific">Ustilaginoidea virens</name>
    <name type="common">Rice false smut fungus</name>
    <name type="synonym">Villosiclava virens</name>
    <dbReference type="NCBI Taxonomy" id="1159556"/>
    <lineage>
        <taxon>Eukaryota</taxon>
        <taxon>Fungi</taxon>
        <taxon>Dikarya</taxon>
        <taxon>Ascomycota</taxon>
        <taxon>Pezizomycotina</taxon>
        <taxon>Sordariomycetes</taxon>
        <taxon>Hypocreomycetidae</taxon>
        <taxon>Hypocreales</taxon>
        <taxon>Clavicipitaceae</taxon>
        <taxon>Ustilaginoidea</taxon>
    </lineage>
</organism>
<dbReference type="EMBL" id="CP072753">
    <property type="protein sequence ID" value="QUC16755.1"/>
    <property type="molecule type" value="Genomic_DNA"/>
</dbReference>
<dbReference type="GO" id="GO:0007189">
    <property type="term" value="P:adenylate cyclase-activating G protein-coupled receptor signaling pathway"/>
    <property type="evidence" value="ECO:0007669"/>
    <property type="project" value="TreeGrafter"/>
</dbReference>
<dbReference type="GO" id="GO:0005886">
    <property type="term" value="C:plasma membrane"/>
    <property type="evidence" value="ECO:0007669"/>
    <property type="project" value="TreeGrafter"/>
</dbReference>
<dbReference type="KEGG" id="uvi:66061774"/>
<keyword evidence="2 5" id="KW-0812">Transmembrane</keyword>
<feature type="transmembrane region" description="Helical" evidence="5">
    <location>
        <begin position="200"/>
        <end position="220"/>
    </location>
</feature>
<feature type="transmembrane region" description="Helical" evidence="5">
    <location>
        <begin position="114"/>
        <end position="141"/>
    </location>
</feature>
<dbReference type="Pfam" id="PF11710">
    <property type="entry name" value="Git3"/>
    <property type="match status" value="1"/>
</dbReference>
<dbReference type="PANTHER" id="PTHR23112:SF37">
    <property type="entry name" value="G PROTEIN-COUPLED RECEPTOR GPR1"/>
    <property type="match status" value="1"/>
</dbReference>
<dbReference type="PANTHER" id="PTHR23112">
    <property type="entry name" value="G PROTEIN-COUPLED RECEPTOR 157-RELATED"/>
    <property type="match status" value="1"/>
</dbReference>
<dbReference type="RefSeq" id="XP_042994428.1">
    <property type="nucleotide sequence ID" value="XM_043138494.1"/>
</dbReference>
<evidence type="ECO:0000313" key="7">
    <source>
        <dbReference type="EMBL" id="QUC16755.1"/>
    </source>
</evidence>
<accession>A0A8E5HK66</accession>
<evidence type="ECO:0000256" key="2">
    <source>
        <dbReference type="ARBA" id="ARBA00022692"/>
    </source>
</evidence>
<evidence type="ECO:0000259" key="6">
    <source>
        <dbReference type="Pfam" id="PF11710"/>
    </source>
</evidence>
<keyword evidence="3 5" id="KW-1133">Transmembrane helix</keyword>
<feature type="transmembrane region" description="Helical" evidence="5">
    <location>
        <begin position="77"/>
        <end position="94"/>
    </location>
</feature>
<dbReference type="OrthoDB" id="5368598at2759"/>
<feature type="transmembrane region" description="Helical" evidence="5">
    <location>
        <begin position="49"/>
        <end position="68"/>
    </location>
</feature>
<dbReference type="SUPFAM" id="SSF81321">
    <property type="entry name" value="Family A G protein-coupled receptor-like"/>
    <property type="match status" value="1"/>
</dbReference>
<dbReference type="InterPro" id="IPR023041">
    <property type="entry name" value="Glucose_rcpt_Git3-like_N"/>
</dbReference>
<dbReference type="GeneID" id="66061774"/>
<sequence>MLPRLHIKFPIRQAETSPASHKITQSATQREAIGSFAQDQLFALRVSSVAVGSLSLLSTMVAVAFFLLMQRSFRHDLILLLILSDTLKTLWLVIPQAMELAHGNVSSTSTICQISGFFLSVGIEACDLAVLLMAAHTALYILRGRSGLYPYRYLAYILVAAVSLMLASLAFINQPAFFNSGPYCYLPHQPGWTSRALSWIPRYVIIAAIMLTYTFIYVYVTCVLKNFEKGDDLGATNSSYSISRPPPANAFI</sequence>
<evidence type="ECO:0000256" key="5">
    <source>
        <dbReference type="SAM" id="Phobius"/>
    </source>
</evidence>